<dbReference type="EMBL" id="BARV01006577">
    <property type="protein sequence ID" value="GAI14734.1"/>
    <property type="molecule type" value="Genomic_DNA"/>
</dbReference>
<protein>
    <submittedName>
        <fullName evidence="1">Uncharacterized protein</fullName>
    </submittedName>
</protein>
<dbReference type="AlphaFoldDB" id="X1N7W4"/>
<comment type="caution">
    <text evidence="1">The sequence shown here is derived from an EMBL/GenBank/DDBJ whole genome shotgun (WGS) entry which is preliminary data.</text>
</comment>
<feature type="non-terminal residue" evidence="1">
    <location>
        <position position="1"/>
    </location>
</feature>
<accession>X1N7W4</accession>
<organism evidence="1">
    <name type="scientific">marine sediment metagenome</name>
    <dbReference type="NCBI Taxonomy" id="412755"/>
    <lineage>
        <taxon>unclassified sequences</taxon>
        <taxon>metagenomes</taxon>
        <taxon>ecological metagenomes</taxon>
    </lineage>
</organism>
<gene>
    <name evidence="1" type="ORF">S06H3_13471</name>
</gene>
<proteinExistence type="predicted"/>
<evidence type="ECO:0000313" key="1">
    <source>
        <dbReference type="EMBL" id="GAI14734.1"/>
    </source>
</evidence>
<name>X1N7W4_9ZZZZ</name>
<sequence>AEAINFERLVSSMAMRTKGLKCKLCGKGISIMSYDAAYLKVVKPGETKASFVCWGCAKKLLGEKLEEF</sequence>
<reference evidence="1" key="1">
    <citation type="journal article" date="2014" name="Front. Microbiol.">
        <title>High frequency of phylogenetically diverse reductive dehalogenase-homologous genes in deep subseafloor sedimentary metagenomes.</title>
        <authorList>
            <person name="Kawai M."/>
            <person name="Futagami T."/>
            <person name="Toyoda A."/>
            <person name="Takaki Y."/>
            <person name="Nishi S."/>
            <person name="Hori S."/>
            <person name="Arai W."/>
            <person name="Tsubouchi T."/>
            <person name="Morono Y."/>
            <person name="Uchiyama I."/>
            <person name="Ito T."/>
            <person name="Fujiyama A."/>
            <person name="Inagaki F."/>
            <person name="Takami H."/>
        </authorList>
    </citation>
    <scope>NUCLEOTIDE SEQUENCE</scope>
    <source>
        <strain evidence="1">Expedition CK06-06</strain>
    </source>
</reference>